<protein>
    <submittedName>
        <fullName evidence="2">Acyl carrier protein</fullName>
    </submittedName>
</protein>
<dbReference type="SUPFAM" id="SSF47336">
    <property type="entry name" value="ACP-like"/>
    <property type="match status" value="1"/>
</dbReference>
<sequence length="87" mass="9501">MTDPAAAHADEIRKIVCTALQLPLERLTDTTPFDDIGMTSRQRVQLLARVEVRYGVSVDLDELDRLVDVRGVAEVISEALAAQPPTG</sequence>
<gene>
    <name evidence="2" type="ORF">QRX60_07665</name>
</gene>
<dbReference type="Gene3D" id="1.10.1200.10">
    <property type="entry name" value="ACP-like"/>
    <property type="match status" value="1"/>
</dbReference>
<evidence type="ECO:0000313" key="2">
    <source>
        <dbReference type="EMBL" id="WIY03722.1"/>
    </source>
</evidence>
<proteinExistence type="predicted"/>
<dbReference type="RefSeq" id="WP_286000101.1">
    <property type="nucleotide sequence ID" value="NZ_CP127295.1"/>
</dbReference>
<dbReference type="AlphaFoldDB" id="A0A9Y2NG65"/>
<keyword evidence="3" id="KW-1185">Reference proteome</keyword>
<name>A0A9Y2NG65_9PSEU</name>
<organism evidence="2 3">
    <name type="scientific">Amycolatopsis mongoliensis</name>
    <dbReference type="NCBI Taxonomy" id="715475"/>
    <lineage>
        <taxon>Bacteria</taxon>
        <taxon>Bacillati</taxon>
        <taxon>Actinomycetota</taxon>
        <taxon>Actinomycetes</taxon>
        <taxon>Pseudonocardiales</taxon>
        <taxon>Pseudonocardiaceae</taxon>
        <taxon>Amycolatopsis</taxon>
    </lineage>
</organism>
<reference evidence="2 3" key="1">
    <citation type="submission" date="2023-06" db="EMBL/GenBank/DDBJ databases">
        <authorList>
            <person name="Oyuntsetseg B."/>
            <person name="Kim S.B."/>
        </authorList>
    </citation>
    <scope>NUCLEOTIDE SEQUENCE [LARGE SCALE GENOMIC DNA]</scope>
    <source>
        <strain evidence="2 3">4-36</strain>
    </source>
</reference>
<accession>A0A9Y2NG65</accession>
<evidence type="ECO:0000313" key="3">
    <source>
        <dbReference type="Proteomes" id="UP001239397"/>
    </source>
</evidence>
<dbReference type="Proteomes" id="UP001239397">
    <property type="component" value="Chromosome"/>
</dbReference>
<feature type="domain" description="Carrier" evidence="1">
    <location>
        <begin position="3"/>
        <end position="80"/>
    </location>
</feature>
<dbReference type="EMBL" id="CP127295">
    <property type="protein sequence ID" value="WIY03722.1"/>
    <property type="molecule type" value="Genomic_DNA"/>
</dbReference>
<dbReference type="InterPro" id="IPR036736">
    <property type="entry name" value="ACP-like_sf"/>
</dbReference>
<dbReference type="InterPro" id="IPR009081">
    <property type="entry name" value="PP-bd_ACP"/>
</dbReference>
<evidence type="ECO:0000259" key="1">
    <source>
        <dbReference type="PROSITE" id="PS50075"/>
    </source>
</evidence>
<dbReference type="Pfam" id="PF00550">
    <property type="entry name" value="PP-binding"/>
    <property type="match status" value="1"/>
</dbReference>
<dbReference type="PROSITE" id="PS50075">
    <property type="entry name" value="CARRIER"/>
    <property type="match status" value="1"/>
</dbReference>
<dbReference type="KEGG" id="amog:QRX60_07665"/>